<protein>
    <submittedName>
        <fullName evidence="2">DUF481 domain-containing protein</fullName>
    </submittedName>
</protein>
<organism evidence="2">
    <name type="scientific">Escherichia coli</name>
    <dbReference type="NCBI Taxonomy" id="562"/>
    <lineage>
        <taxon>Bacteria</taxon>
        <taxon>Pseudomonadati</taxon>
        <taxon>Pseudomonadota</taxon>
        <taxon>Gammaproteobacteria</taxon>
        <taxon>Enterobacterales</taxon>
        <taxon>Enterobacteriaceae</taxon>
        <taxon>Escherichia</taxon>
    </lineage>
</organism>
<gene>
    <name evidence="2" type="ORF">D9F05_11420</name>
</gene>
<feature type="chain" id="PRO_5017939683" evidence="1">
    <location>
        <begin position="20"/>
        <end position="332"/>
    </location>
</feature>
<sequence length="332" mass="39284">MRYRFWLLLSLLLSPMALADILWMHNGDRLTGTIEEITNEQVRIALPYSSPVTVKRESVKRWRLDKQDKPKPTVKTGITLLALTPDDTRAWLWTGSSDLNVKLKHSEKKTNNVNLKATTEVANLDWRYSLDGEYIYETANNITNSHEYRLKPMLDFFFDENWFVRSAIDYQYQMLDAEYMDLGYALGPGYRFWNDKQRRLELIVLTGLERTYVRPDYLENLFVVDLFDERIINYPLLGLDWDYRQPISLWSERVELFSKGGYKRYLAQPSPYLTQKQSVQGSLGVRYYFNDHLRLSWSSELDWDDVWLDYPGLPLTRNGKEWRHLISLGASF</sequence>
<dbReference type="AlphaFoldDB" id="A0A3L0W1F6"/>
<evidence type="ECO:0000256" key="1">
    <source>
        <dbReference type="SAM" id="SignalP"/>
    </source>
</evidence>
<accession>A0A3L0W1F6</accession>
<feature type="signal peptide" evidence="1">
    <location>
        <begin position="1"/>
        <end position="19"/>
    </location>
</feature>
<name>A0A3L0W1F6_ECOLX</name>
<proteinExistence type="predicted"/>
<dbReference type="InterPro" id="IPR007433">
    <property type="entry name" value="DUF481"/>
</dbReference>
<dbReference type="EMBL" id="RNRV01000017">
    <property type="protein sequence ID" value="MHO04979.1"/>
    <property type="molecule type" value="Genomic_DNA"/>
</dbReference>
<dbReference type="Pfam" id="PF04338">
    <property type="entry name" value="DUF481"/>
    <property type="match status" value="1"/>
</dbReference>
<comment type="caution">
    <text evidence="2">The sequence shown here is derived from an EMBL/GenBank/DDBJ whole genome shotgun (WGS) entry which is preliminary data.</text>
</comment>
<keyword evidence="1" id="KW-0732">Signal</keyword>
<evidence type="ECO:0000313" key="2">
    <source>
        <dbReference type="EMBL" id="MHO04979.1"/>
    </source>
</evidence>
<reference evidence="2" key="1">
    <citation type="submission" date="2018-10" db="EMBL/GenBank/DDBJ databases">
        <authorList>
            <consortium name="NARMS: The National Antimicrobial Resistance Monitoring System"/>
        </authorList>
    </citation>
    <scope>NUCLEOTIDE SEQUENCE [LARGE SCALE GENOMIC DNA]</scope>
    <source>
        <strain evidence="2">CVM N17EC0388</strain>
    </source>
</reference>